<organism evidence="1 2">
    <name type="scientific">Punica granatum</name>
    <name type="common">Pomegranate</name>
    <dbReference type="NCBI Taxonomy" id="22663"/>
    <lineage>
        <taxon>Eukaryota</taxon>
        <taxon>Viridiplantae</taxon>
        <taxon>Streptophyta</taxon>
        <taxon>Embryophyta</taxon>
        <taxon>Tracheophyta</taxon>
        <taxon>Spermatophyta</taxon>
        <taxon>Magnoliopsida</taxon>
        <taxon>eudicotyledons</taxon>
        <taxon>Gunneridae</taxon>
        <taxon>Pentapetalae</taxon>
        <taxon>rosids</taxon>
        <taxon>malvids</taxon>
        <taxon>Myrtales</taxon>
        <taxon>Lythraceae</taxon>
        <taxon>Punica</taxon>
    </lineage>
</organism>
<keyword evidence="2" id="KW-1185">Reference proteome</keyword>
<reference evidence="1 2" key="1">
    <citation type="submission" date="2017-11" db="EMBL/GenBank/DDBJ databases">
        <title>De-novo sequencing of pomegranate (Punica granatum L.) genome.</title>
        <authorList>
            <person name="Akparov Z."/>
            <person name="Amiraslanov A."/>
            <person name="Hajiyeva S."/>
            <person name="Abbasov M."/>
            <person name="Kaur K."/>
            <person name="Hamwieh A."/>
            <person name="Solovyev V."/>
            <person name="Salamov A."/>
            <person name="Braich B."/>
            <person name="Kosarev P."/>
            <person name="Mahmoud A."/>
            <person name="Hajiyev E."/>
            <person name="Babayeva S."/>
            <person name="Izzatullayeva V."/>
            <person name="Mammadov A."/>
            <person name="Mammadov A."/>
            <person name="Sharifova S."/>
            <person name="Ojaghi J."/>
            <person name="Eynullazada K."/>
            <person name="Bayramov B."/>
            <person name="Abdulazimova A."/>
            <person name="Shahmuradov I."/>
        </authorList>
    </citation>
    <scope>NUCLEOTIDE SEQUENCE [LARGE SCALE GENOMIC DNA]</scope>
    <source>
        <strain evidence="2">cv. AG2017</strain>
        <tissue evidence="1">Leaf</tissue>
    </source>
</reference>
<comment type="caution">
    <text evidence="1">The sequence shown here is derived from an EMBL/GenBank/DDBJ whole genome shotgun (WGS) entry which is preliminary data.</text>
</comment>
<gene>
    <name evidence="1" type="ORF">CRG98_043485</name>
</gene>
<name>A0A2I0HXX7_PUNGR</name>
<protein>
    <submittedName>
        <fullName evidence="1">Uncharacterized protein</fullName>
    </submittedName>
</protein>
<dbReference type="AlphaFoldDB" id="A0A2I0HXX7"/>
<accession>A0A2I0HXX7</accession>
<evidence type="ECO:0000313" key="2">
    <source>
        <dbReference type="Proteomes" id="UP000233551"/>
    </source>
</evidence>
<dbReference type="EMBL" id="PGOL01005012">
    <property type="protein sequence ID" value="PKI36116.1"/>
    <property type="molecule type" value="Genomic_DNA"/>
</dbReference>
<dbReference type="Proteomes" id="UP000233551">
    <property type="component" value="Unassembled WGS sequence"/>
</dbReference>
<evidence type="ECO:0000313" key="1">
    <source>
        <dbReference type="EMBL" id="PKI36116.1"/>
    </source>
</evidence>
<sequence>MGIGLNNIIPHMPRSLFLIFKKCHCCQPYPSCNSVASFIVTIVAAPSPANQITSPSRSQANEATSVPYMAISSLEKACAISTVQAHILEPWFDCELGINELGVWLVKGRVPNLVIASLKLGELNRSSLPQPFEPSSLSNLGFDSPSSRLMILGLGWPKAANPT</sequence>
<proteinExistence type="predicted"/>